<dbReference type="EC" id="2.3.1.-" evidence="1"/>
<dbReference type="InterPro" id="IPR050179">
    <property type="entry name" value="Trans_hexapeptide_repeat"/>
</dbReference>
<dbReference type="InterPro" id="IPR001451">
    <property type="entry name" value="Hexapep"/>
</dbReference>
<dbReference type="SUPFAM" id="SSF51161">
    <property type="entry name" value="Trimeric LpxA-like enzymes"/>
    <property type="match status" value="1"/>
</dbReference>
<dbReference type="CDD" id="cd03349">
    <property type="entry name" value="LbH_XAT"/>
    <property type="match status" value="1"/>
</dbReference>
<protein>
    <submittedName>
        <fullName evidence="1">Streptogramin A acetyltransferase</fullName>
        <ecNumber evidence="1">2.3.1.-</ecNumber>
    </submittedName>
</protein>
<dbReference type="PATRIC" id="fig|265546.4.peg.2424"/>
<dbReference type="PANTHER" id="PTHR43300">
    <property type="entry name" value="ACETYLTRANSFERASE"/>
    <property type="match status" value="1"/>
</dbReference>
<keyword evidence="1" id="KW-0012">Acyltransferase</keyword>
<dbReference type="Gene3D" id="2.160.10.10">
    <property type="entry name" value="Hexapeptide repeat proteins"/>
    <property type="match status" value="1"/>
</dbReference>
<dbReference type="Pfam" id="PF00132">
    <property type="entry name" value="Hexapep"/>
    <property type="match status" value="1"/>
</dbReference>
<accession>A0A0D0G549</accession>
<organism evidence="1 2">
    <name type="scientific">Anoxybacillus ayderensis</name>
    <dbReference type="NCBI Taxonomy" id="265546"/>
    <lineage>
        <taxon>Bacteria</taxon>
        <taxon>Bacillati</taxon>
        <taxon>Bacillota</taxon>
        <taxon>Bacilli</taxon>
        <taxon>Bacillales</taxon>
        <taxon>Anoxybacillaceae</taxon>
        <taxon>Anoxybacillus</taxon>
    </lineage>
</organism>
<reference evidence="1 2" key="1">
    <citation type="submission" date="2015-01" db="EMBL/GenBank/DDBJ databases">
        <title>Genome sequence of Anoxybacillus ayderensis strain AB04.</title>
        <authorList>
            <person name="Belduz A.O."/>
            <person name="Canakci S."/>
            <person name="Chan K.-G."/>
            <person name="Kahar U.M."/>
            <person name="Yaakob A.S."/>
            <person name="Chan C.S."/>
            <person name="Goh K.M."/>
        </authorList>
    </citation>
    <scope>NUCLEOTIDE SEQUENCE [LARGE SCALE GENOMIC DNA]</scope>
    <source>
        <strain evidence="1 2">AB04</strain>
    </source>
</reference>
<evidence type="ECO:0000313" key="1">
    <source>
        <dbReference type="EMBL" id="KIP20465.1"/>
    </source>
</evidence>
<dbReference type="EMBL" id="JXTG01000016">
    <property type="protein sequence ID" value="KIP20465.1"/>
    <property type="molecule type" value="Genomic_DNA"/>
</dbReference>
<keyword evidence="1" id="KW-0808">Transferase</keyword>
<dbReference type="AlphaFoldDB" id="A0A0D0G549"/>
<dbReference type="Proteomes" id="UP000032047">
    <property type="component" value="Unassembled WGS sequence"/>
</dbReference>
<keyword evidence="2" id="KW-1185">Reference proteome</keyword>
<dbReference type="InterPro" id="IPR011004">
    <property type="entry name" value="Trimer_LpxA-like_sf"/>
</dbReference>
<dbReference type="PANTHER" id="PTHR43300:SF11">
    <property type="entry name" value="ACETYLTRANSFERASE RV3034C-RELATED"/>
    <property type="match status" value="1"/>
</dbReference>
<sequence length="228" mass="26634">MKKLKRKLKIKLFNWINRNKKIIIHDDVYFNSKTFFGGNNIIYSGCQINDSSIGYGTYLSHNCKFPNSIIGKFCSIGENSRVVFGQHPVNKFVSTHPAFYSTKCQAGFTYTNIDLFQEHKYANDEKKSVIIGNDVWIGQNVLIMEGVKIADGSVIGTGAIVTKDTEPFSINVGIPAKKIKYRFNEEERQFLLEFKWWDKDEDWIIKNKNYFEDVRLFYEEFRNFKDQN</sequence>
<name>A0A0D0G549_9BACL</name>
<dbReference type="GO" id="GO:0016746">
    <property type="term" value="F:acyltransferase activity"/>
    <property type="evidence" value="ECO:0007669"/>
    <property type="project" value="UniProtKB-KW"/>
</dbReference>
<proteinExistence type="predicted"/>
<gene>
    <name evidence="1" type="ORF">JV16_02412</name>
</gene>
<evidence type="ECO:0000313" key="2">
    <source>
        <dbReference type="Proteomes" id="UP000032047"/>
    </source>
</evidence>
<comment type="caution">
    <text evidence="1">The sequence shown here is derived from an EMBL/GenBank/DDBJ whole genome shotgun (WGS) entry which is preliminary data.</text>
</comment>
<dbReference type="RefSeq" id="WP_004577792.1">
    <property type="nucleotide sequence ID" value="NZ_JXTG01000016.1"/>
</dbReference>